<evidence type="ECO:0000313" key="3">
    <source>
        <dbReference type="Proteomes" id="UP000785679"/>
    </source>
</evidence>
<feature type="region of interest" description="Disordered" evidence="1">
    <location>
        <begin position="638"/>
        <end position="718"/>
    </location>
</feature>
<evidence type="ECO:0000313" key="2">
    <source>
        <dbReference type="EMBL" id="TNV74651.1"/>
    </source>
</evidence>
<feature type="region of interest" description="Disordered" evidence="1">
    <location>
        <begin position="872"/>
        <end position="896"/>
    </location>
</feature>
<feature type="region of interest" description="Disordered" evidence="1">
    <location>
        <begin position="467"/>
        <end position="495"/>
    </location>
</feature>
<dbReference type="Proteomes" id="UP000785679">
    <property type="component" value="Unassembled WGS sequence"/>
</dbReference>
<organism evidence="2 3">
    <name type="scientific">Halteria grandinella</name>
    <dbReference type="NCBI Taxonomy" id="5974"/>
    <lineage>
        <taxon>Eukaryota</taxon>
        <taxon>Sar</taxon>
        <taxon>Alveolata</taxon>
        <taxon>Ciliophora</taxon>
        <taxon>Intramacronucleata</taxon>
        <taxon>Spirotrichea</taxon>
        <taxon>Stichotrichia</taxon>
        <taxon>Sporadotrichida</taxon>
        <taxon>Halteriidae</taxon>
        <taxon>Halteria</taxon>
    </lineage>
</organism>
<dbReference type="EMBL" id="RRYP01016741">
    <property type="protein sequence ID" value="TNV74651.1"/>
    <property type="molecule type" value="Genomic_DNA"/>
</dbReference>
<feature type="compositionally biased region" description="Polar residues" evidence="1">
    <location>
        <begin position="881"/>
        <end position="891"/>
    </location>
</feature>
<accession>A0A8J8NHH4</accession>
<feature type="compositionally biased region" description="Polar residues" evidence="1">
    <location>
        <begin position="915"/>
        <end position="924"/>
    </location>
</feature>
<name>A0A8J8NHH4_HALGN</name>
<feature type="region of interest" description="Disordered" evidence="1">
    <location>
        <begin position="914"/>
        <end position="945"/>
    </location>
</feature>
<sequence length="945" mass="105601">MMQKRIVIKDVDQKQQHLQLDFNYPFQPRNNEIASRANHSKQTKSYDFQIRSQDINCIEQKTNASNDLTVTPGTTTIKRRILPKPLPQGAATKPNDFKSIENIISHNRQETLLQISHKDFSLLKTFSAQPIEVTHSRQESHNLAHIGQIKLKAMRSADSDVFTPKMANNMRQVTTDGGDADLAKLKSFLKGDFQANVSFQKQNERRKKQIAELKHQFGQSPPLPATIDNPSRISLVQENQFPPGIKIKVSLDTSPINAGAFRYDRATMSKSLVDQSNPQSSNASPMAAPSLLQMNSGYQSFTFQQYIPQNYKSDQNLIQQPSGNIPNNQVLFNNGKDFFVKPKLLLKSFNEKKISLLALAAKQAAEAVPLHLSEKQASQQTLSSPTNLPIKHPLEMARSVSQMASSGFGNGSDHNTPAFTHPSSLHDAVVAKRQAESTFKKAADHNRASMISGGDERFEEIEIEEHDDSSLLIGQQSRPQTNNPSKFNKRNNDQQQEDVKKIIINSKVFNFDEASINAVQVIETTPIESVVSSSVLDGQHESLNTNSFLNSTTSHYVSRTPYIDSMTPSPQKQAPLVPMHKPQQIPPVRKSLQIQIPQTPPPHVDQNGSPFMFEGSAKSKIEERERIVSEEVIEIRPGAKNSRSTTKRMRQQRQSITIKITDEEQERDQHTPQKPSARQGGRKTLSKTEQKRSSQSQNEVPTQKKESGKSVAADSTNGVQRVLQGHRDTMALVNGRKLSVDHLAVNPQVNNSHHHHSVPRRSVIVKSDSLEKGGFISKEMIQQHEQVRRQLRKSASPSQFTDGSSTNGHTELVSNNSKSRRDKSLSGQQKTNGEAKLSLKYGEFKATRNGTESGFLTNTLSQQSTIKTISAKPIQPPKMPNANQPRKSQTGIVLDPEKIRFSLQQKVDAEKIKAQASTAFNTNKETQRGGHQHKQPRNTYARSEI</sequence>
<gene>
    <name evidence="2" type="ORF">FGO68_gene12057</name>
</gene>
<proteinExistence type="predicted"/>
<keyword evidence="3" id="KW-1185">Reference proteome</keyword>
<protein>
    <submittedName>
        <fullName evidence="2">Uncharacterized protein</fullName>
    </submittedName>
</protein>
<feature type="compositionally biased region" description="Polar residues" evidence="1">
    <location>
        <begin position="472"/>
        <end position="486"/>
    </location>
</feature>
<reference evidence="2" key="1">
    <citation type="submission" date="2019-06" db="EMBL/GenBank/DDBJ databases">
        <authorList>
            <person name="Zheng W."/>
        </authorList>
    </citation>
    <scope>NUCLEOTIDE SEQUENCE</scope>
    <source>
        <strain evidence="2">QDHG01</strain>
    </source>
</reference>
<evidence type="ECO:0000256" key="1">
    <source>
        <dbReference type="SAM" id="MobiDB-lite"/>
    </source>
</evidence>
<feature type="region of interest" description="Disordered" evidence="1">
    <location>
        <begin position="784"/>
        <end position="836"/>
    </location>
</feature>
<comment type="caution">
    <text evidence="2">The sequence shown here is derived from an EMBL/GenBank/DDBJ whole genome shotgun (WGS) entry which is preliminary data.</text>
</comment>
<feature type="compositionally biased region" description="Polar residues" evidence="1">
    <location>
        <begin position="793"/>
        <end position="817"/>
    </location>
</feature>
<dbReference type="AlphaFoldDB" id="A0A8J8NHH4"/>